<accession>A0A7M7SU88</accession>
<comment type="catalytic activity">
    <reaction evidence="9">
        <text>6-(alpha-D-glucosaminyl)-(1-octadecanoyl,2-(9Z)-octadecenoyl-sn-glycero-3-phospho)-1D-myo-inositol(in) = 6-(alpha-D-glucosaminyl)-(1-octadecanoyl,2-(9Z)-octadecenoyl-sn-glycero-3-phospho)-1D-myo-inositol(out)</text>
        <dbReference type="Rhea" id="RHEA:71495"/>
        <dbReference type="ChEBI" id="CHEBI:190691"/>
    </reaction>
</comment>
<reference evidence="17" key="1">
    <citation type="submission" date="2015-02" db="EMBL/GenBank/DDBJ databases">
        <title>Genome sequencing for Strongylocentrotus purpuratus.</title>
        <authorList>
            <person name="Murali S."/>
            <person name="Liu Y."/>
            <person name="Vee V."/>
            <person name="English A."/>
            <person name="Wang M."/>
            <person name="Skinner E."/>
            <person name="Han Y."/>
            <person name="Muzny D.M."/>
            <person name="Worley K.C."/>
            <person name="Gibbs R.A."/>
        </authorList>
    </citation>
    <scope>NUCLEOTIDE SEQUENCE</scope>
</reference>
<evidence type="ECO:0000256" key="15">
    <source>
        <dbReference type="SAM" id="Phobius"/>
    </source>
</evidence>
<feature type="transmembrane region" description="Helical" evidence="15">
    <location>
        <begin position="7"/>
        <end position="28"/>
    </location>
</feature>
<dbReference type="PANTHER" id="PTHR21347:SF0">
    <property type="entry name" value="LIPID SCRAMBLASE CLPTM1L"/>
    <property type="match status" value="1"/>
</dbReference>
<dbReference type="EnsemblMetazoa" id="XM_030975940">
    <property type="protein sequence ID" value="XP_030831800"/>
    <property type="gene ID" value="LOC578454"/>
</dbReference>
<dbReference type="AlphaFoldDB" id="A0A7M7SU88"/>
<comment type="function">
    <text evidence="13">Scramblase that mediates the translocation of glucosaminylphosphatidylinositol (alpha-D-GlcN-(1-6)-(1,2-diacyl-sn-glycero-3-phospho)-1D-myo-inositol, GlcN-PI) across the endoplasmic reticulum (ER) membrane, from the cytosolic leaflet to the luminal leaflet of the ER membrane, where it participates in the biosynthesis of glycosylphosphatidylinositol (GPI). GPI is a lipid glycoconjugate involved in post-translational modification of proteins. Can also translocate 1,2-diacyl-sn-glycero-3-phospho-(1D-myo-inositol) (phosphatidylinositol or PI), as well as several other phospholipids (1,2-diacyl-sn-glycero-3-phosphocholine, 1,2-diacyl-sn-glycero-3-phosphoethanolamine), and N-acetylglucosaminylphosphatidylinositol (GlcNAc-PI) in vitro.</text>
</comment>
<name>A0A7M7SU88_STRPU</name>
<comment type="catalytic activity">
    <reaction evidence="8">
        <text>a 1,2-diacyl-sn-glycero-3-phospho-(1D-myo-inositol)(in) = a 1,2-diacyl-sn-glycero-3-phospho-(1D-myo-inositol)(out)</text>
        <dbReference type="Rhea" id="RHEA:38691"/>
        <dbReference type="ChEBI" id="CHEBI:57880"/>
    </reaction>
</comment>
<feature type="transmembrane region" description="Helical" evidence="15">
    <location>
        <begin position="426"/>
        <end position="447"/>
    </location>
</feature>
<evidence type="ECO:0000256" key="1">
    <source>
        <dbReference type="ARBA" id="ARBA00004141"/>
    </source>
</evidence>
<feature type="transmembrane region" description="Helical" evidence="15">
    <location>
        <begin position="401"/>
        <end position="420"/>
    </location>
</feature>
<dbReference type="GO" id="GO:0012505">
    <property type="term" value="C:endomembrane system"/>
    <property type="evidence" value="ECO:0000318"/>
    <property type="project" value="GO_Central"/>
</dbReference>
<dbReference type="OMA" id="KNDILFW"/>
<dbReference type="KEGG" id="spu:578454"/>
<dbReference type="InterPro" id="IPR008429">
    <property type="entry name" value="CLPTM1"/>
</dbReference>
<feature type="transmembrane region" description="Helical" evidence="15">
    <location>
        <begin position="324"/>
        <end position="339"/>
    </location>
</feature>
<evidence type="ECO:0000256" key="11">
    <source>
        <dbReference type="ARBA" id="ARBA00042320"/>
    </source>
</evidence>
<dbReference type="OrthoDB" id="378564at2759"/>
<evidence type="ECO:0000256" key="10">
    <source>
        <dbReference type="ARBA" id="ARBA00040905"/>
    </source>
</evidence>
<dbReference type="Proteomes" id="UP000007110">
    <property type="component" value="Unassembled WGS sequence"/>
</dbReference>
<evidence type="ECO:0000256" key="4">
    <source>
        <dbReference type="ARBA" id="ARBA00022989"/>
    </source>
</evidence>
<evidence type="ECO:0000313" key="17">
    <source>
        <dbReference type="Proteomes" id="UP000007110"/>
    </source>
</evidence>
<keyword evidence="17" id="KW-1185">Reference proteome</keyword>
<keyword evidence="3 15" id="KW-0812">Transmembrane</keyword>
<evidence type="ECO:0000256" key="5">
    <source>
        <dbReference type="ARBA" id="ARBA00023136"/>
    </source>
</evidence>
<dbReference type="GeneID" id="578454"/>
<dbReference type="EnsemblMetazoa" id="XM_030975939">
    <property type="protein sequence ID" value="XP_030831799"/>
    <property type="gene ID" value="LOC578454"/>
</dbReference>
<dbReference type="Pfam" id="PF05602">
    <property type="entry name" value="CLPTM1"/>
    <property type="match status" value="1"/>
</dbReference>
<dbReference type="RefSeq" id="XP_030831799.1">
    <property type="nucleotide sequence ID" value="XM_030975939.1"/>
</dbReference>
<proteinExistence type="inferred from homology"/>
<comment type="catalytic activity">
    <reaction evidence="14">
        <text>a 6-(alpha-D-glucosaminyl)-1-(1,2-diacyl-sn-glycero-3-phospho)-1D-myo-inositol(in) = a 6-(alpha-D-glucosaminyl)-1-(1,2-diacyl-sn-glycero-3-phospho)-1D-myo-inositol(out)</text>
        <dbReference type="Rhea" id="RHEA:71491"/>
        <dbReference type="ChEBI" id="CHEBI:57997"/>
    </reaction>
</comment>
<dbReference type="RefSeq" id="XP_030831801.1">
    <property type="nucleotide sequence ID" value="XM_030975941.1"/>
</dbReference>
<evidence type="ECO:0000256" key="9">
    <source>
        <dbReference type="ARBA" id="ARBA00036810"/>
    </source>
</evidence>
<protein>
    <recommendedName>
        <fullName evidence="10">Lipid scramblase CLPTM1L</fullName>
    </recommendedName>
    <alternativeName>
        <fullName evidence="12">Cisplatin resistance-related protein 9</fullName>
    </alternativeName>
    <alternativeName>
        <fullName evidence="11">Cleft lip and palate transmembrane protein 1-like protein</fullName>
    </alternativeName>
</protein>
<comment type="catalytic activity">
    <reaction evidence="7">
        <text>a 1,2-diacyl-sn-glycero-3-phosphocholine(in) = a 1,2-diacyl-sn-glycero-3-phosphocholine(out)</text>
        <dbReference type="Rhea" id="RHEA:38571"/>
        <dbReference type="ChEBI" id="CHEBI:57643"/>
    </reaction>
</comment>
<keyword evidence="4 15" id="KW-1133">Transmembrane helix</keyword>
<evidence type="ECO:0000256" key="12">
    <source>
        <dbReference type="ARBA" id="ARBA00043155"/>
    </source>
</evidence>
<reference evidence="16" key="2">
    <citation type="submission" date="2021-01" db="UniProtKB">
        <authorList>
            <consortium name="EnsemblMetazoa"/>
        </authorList>
    </citation>
    <scope>IDENTIFICATION</scope>
</reference>
<feature type="transmembrane region" description="Helical" evidence="15">
    <location>
        <begin position="282"/>
        <end position="303"/>
    </location>
</feature>
<dbReference type="InParanoid" id="A0A7M7SU88"/>
<evidence type="ECO:0000256" key="6">
    <source>
        <dbReference type="ARBA" id="ARBA00024615"/>
    </source>
</evidence>
<evidence type="ECO:0000256" key="2">
    <source>
        <dbReference type="ARBA" id="ARBA00009310"/>
    </source>
</evidence>
<dbReference type="PANTHER" id="PTHR21347">
    <property type="entry name" value="CLEFT LIP AND PALATE ASSOCIATED TRANSMEMBRANE PROTEIN-RELATED"/>
    <property type="match status" value="1"/>
</dbReference>
<keyword evidence="5 15" id="KW-0472">Membrane</keyword>
<dbReference type="GO" id="GO:0016020">
    <property type="term" value="C:membrane"/>
    <property type="evidence" value="ECO:0000318"/>
    <property type="project" value="GO_Central"/>
</dbReference>
<organism evidence="16 17">
    <name type="scientific">Strongylocentrotus purpuratus</name>
    <name type="common">Purple sea urchin</name>
    <dbReference type="NCBI Taxonomy" id="7668"/>
    <lineage>
        <taxon>Eukaryota</taxon>
        <taxon>Metazoa</taxon>
        <taxon>Echinodermata</taxon>
        <taxon>Eleutherozoa</taxon>
        <taxon>Echinozoa</taxon>
        <taxon>Echinoidea</taxon>
        <taxon>Euechinoidea</taxon>
        <taxon>Echinacea</taxon>
        <taxon>Camarodonta</taxon>
        <taxon>Echinidea</taxon>
        <taxon>Strongylocentrotidae</taxon>
        <taxon>Strongylocentrotus</taxon>
    </lineage>
</organism>
<evidence type="ECO:0000256" key="13">
    <source>
        <dbReference type="ARBA" id="ARBA00045827"/>
    </source>
</evidence>
<evidence type="ECO:0000256" key="8">
    <source>
        <dbReference type="ARBA" id="ARBA00035895"/>
    </source>
</evidence>
<dbReference type="EnsemblMetazoa" id="XM_030975941">
    <property type="protein sequence ID" value="XP_030831801"/>
    <property type="gene ID" value="LOC578454"/>
</dbReference>
<dbReference type="RefSeq" id="XP_030831800.1">
    <property type="nucleotide sequence ID" value="XM_030975940.1"/>
</dbReference>
<comment type="subcellular location">
    <subcellularLocation>
        <location evidence="1">Membrane</location>
        <topology evidence="1">Multi-pass membrane protein</topology>
    </subcellularLocation>
</comment>
<evidence type="ECO:0000313" key="16">
    <source>
        <dbReference type="EnsemblMetazoa" id="XP_030831801"/>
    </source>
</evidence>
<comment type="similarity">
    <text evidence="2">Belongs to the CLPTM1 family.</text>
</comment>
<sequence length="536" mass="61868">MATIGSFVTNVLIVLFLGYLCNTVYTMYNLFNPPQCDVNEGVNKCLIRHEQGNKGNMPYQLRLFSSQSKSRFPQVHQLTEILHVPKFNISGEQSWTVNVSLPARTCKNGTLYIHVYLQASSTARLDQSMASYQTSSLTKYSPPKVEAFNLLGDNKPQDDSEQVAIIPISHWKPKLHLRVLEEPFVFHRMEVPADIYKHIRLTPKGDYLPILYLHEMAQKLRDLQPINTTSKEMPLTIEYSPLSIGQLRLFSSLEEGMSTMYQLGFKEKDTEEVMSIFTDINIVLLSATIFVSFFHLLFDFLAFKNDIAYWKARNSMVGLSIRTVTWRCVSQIIVFFYLLDQNTSLLITVPCGIGALIEVWKVKKAFKVSISFEGWRPTLTFGSATDSEKATAEFDTTAMKYLSYLLYPLCALGAIYSLVYVPHKSWWSWLINSLVNGVYAFGFLFMLPQLFVNYKLKSVAHLPWRAFMYKAFNTFIDDVFAFIITMPTAHRVACFRDDIVFVIYLYQRWLYPVDKTRANEYGVSYEEEKDKKEHKE</sequence>
<comment type="catalytic activity">
    <reaction evidence="6">
        <text>a 1,2-diacyl-sn-glycero-3-phosphoethanolamine(in) = a 1,2-diacyl-sn-glycero-3-phosphoethanolamine(out)</text>
        <dbReference type="Rhea" id="RHEA:38895"/>
        <dbReference type="ChEBI" id="CHEBI:64612"/>
    </reaction>
</comment>
<evidence type="ECO:0000256" key="7">
    <source>
        <dbReference type="ARBA" id="ARBA00024631"/>
    </source>
</evidence>
<evidence type="ECO:0000256" key="14">
    <source>
        <dbReference type="ARBA" id="ARBA00093208"/>
    </source>
</evidence>
<evidence type="ECO:0000256" key="3">
    <source>
        <dbReference type="ARBA" id="ARBA00022692"/>
    </source>
</evidence>
<dbReference type="CTD" id="81037"/>
<dbReference type="FunCoup" id="A0A7M7SU88">
    <property type="interactions" value="1482"/>
</dbReference>